<evidence type="ECO:0008006" key="4">
    <source>
        <dbReference type="Google" id="ProtNLM"/>
    </source>
</evidence>
<dbReference type="InterPro" id="IPR029044">
    <property type="entry name" value="Nucleotide-diphossugar_trans"/>
</dbReference>
<dbReference type="RefSeq" id="WP_084115810.1">
    <property type="nucleotide sequence ID" value="NZ_JRKS01000045.1"/>
</dbReference>
<dbReference type="STRING" id="690417.IC63_12510"/>
<reference evidence="2 3" key="1">
    <citation type="submission" date="2014-09" db="EMBL/GenBank/DDBJ databases">
        <authorList>
            <person name="McGinnis J.M."/>
            <person name="Wolfgang W.J."/>
        </authorList>
    </citation>
    <scope>NUCLEOTIDE SEQUENCE [LARGE SCALE GENOMIC DNA]</scope>
    <source>
        <strain evidence="2 3">HAMBI 3106</strain>
    </source>
</reference>
<evidence type="ECO:0000256" key="1">
    <source>
        <dbReference type="SAM" id="MobiDB-lite"/>
    </source>
</evidence>
<dbReference type="EMBL" id="JRKS01000045">
    <property type="protein sequence ID" value="KGJ04057.1"/>
    <property type="molecule type" value="Genomic_DNA"/>
</dbReference>
<keyword evidence="3" id="KW-1185">Reference proteome</keyword>
<evidence type="ECO:0000313" key="2">
    <source>
        <dbReference type="EMBL" id="KGJ04057.1"/>
    </source>
</evidence>
<name>A0A099F1P8_9RHOB</name>
<dbReference type="AlphaFoldDB" id="A0A099F1P8"/>
<organism evidence="2 3">
    <name type="scientific">Paracoccus sphaerophysae</name>
    <dbReference type="NCBI Taxonomy" id="690417"/>
    <lineage>
        <taxon>Bacteria</taxon>
        <taxon>Pseudomonadati</taxon>
        <taxon>Pseudomonadota</taxon>
        <taxon>Alphaproteobacteria</taxon>
        <taxon>Rhodobacterales</taxon>
        <taxon>Paracoccaceae</taxon>
        <taxon>Paracoccus</taxon>
    </lineage>
</organism>
<dbReference type="Proteomes" id="UP000029917">
    <property type="component" value="Unassembled WGS sequence"/>
</dbReference>
<dbReference type="OrthoDB" id="1997677at2"/>
<reference evidence="2 3" key="2">
    <citation type="submission" date="2014-10" db="EMBL/GenBank/DDBJ databases">
        <title>Paracoccus sanguinis sp. nov., isolated from clinical specimens of New York State patients.</title>
        <authorList>
            <person name="Mingle L.A."/>
            <person name="Cole J.A."/>
            <person name="Lapierre P."/>
            <person name="Musser K.A."/>
        </authorList>
    </citation>
    <scope>NUCLEOTIDE SEQUENCE [LARGE SCALE GENOMIC DNA]</scope>
    <source>
        <strain evidence="2 3">HAMBI 3106</strain>
    </source>
</reference>
<dbReference type="SUPFAM" id="SSF53448">
    <property type="entry name" value="Nucleotide-diphospho-sugar transferases"/>
    <property type="match status" value="1"/>
</dbReference>
<sequence length="341" mass="37557">MQQPDSSGARGATGRDPDAGPVPGTGTDARLGHVLLSSMKDEGPYALEFVAHHRAMGFDRLFIASNDCSDGTDLLLDALDRGGAITHYRNDLSPDDIPQHAAYAGMRQRFGLDRADWLMVLDADEFLSVTVGQGRVQDMTAQAQDGDDIIMLSAKTFGTTPDPDWYPGLVTEQFQRRLALGHRANCPVKTIARGIDRFGVIHNHSVNIYRGTEPLTVLRSDGSRFQIPPGIRLWRYLRNIPPDQIRHGFAHYNHYAIKSMASFALRQERQLGTDPAGKDNDRHTLGYFDNIARARVADGDFVTRHGAALRAEMARLLTLPGVAEAQAEAERRYAARIAALG</sequence>
<gene>
    <name evidence="2" type="ORF">IC63_12510</name>
</gene>
<protein>
    <recommendedName>
        <fullName evidence="4">Glycosyl transferase family 2</fullName>
    </recommendedName>
</protein>
<accession>A0A099F1P8</accession>
<evidence type="ECO:0000313" key="3">
    <source>
        <dbReference type="Proteomes" id="UP000029917"/>
    </source>
</evidence>
<feature type="region of interest" description="Disordered" evidence="1">
    <location>
        <begin position="1"/>
        <end position="27"/>
    </location>
</feature>
<proteinExistence type="predicted"/>
<dbReference type="Pfam" id="PF13704">
    <property type="entry name" value="Glyco_tranf_2_4"/>
    <property type="match status" value="1"/>
</dbReference>
<comment type="caution">
    <text evidence="2">The sequence shown here is derived from an EMBL/GenBank/DDBJ whole genome shotgun (WGS) entry which is preliminary data.</text>
</comment>